<name>A0ABV2GI35_9HYPH</name>
<feature type="domain" description="Cytochrome c" evidence="7">
    <location>
        <begin position="89"/>
        <end position="167"/>
    </location>
</feature>
<evidence type="ECO:0000256" key="6">
    <source>
        <dbReference type="SAM" id="Phobius"/>
    </source>
</evidence>
<sequence>MSSTVPGPTAALGPIFSGKSSSLLATVGLFVVALVVTATVGLLRQPRQYRVDPPVSAALEGLRLMPNGIAGAPPEVYFALGQPYERTAYDLNQGKRLYSWFGCSSCHGDGEGGTGPSFLDGWWLYGPSMVSIAASIRDGRPHGMPAFRDRMTIAEIWQLAGYIKAVGAYSAKLTAPSRNDERQTRPAENRAPAAILFEQDPAPVHPEQGPSP</sequence>
<dbReference type="RefSeq" id="WP_354488410.1">
    <property type="nucleotide sequence ID" value="NZ_JBEPMC010000002.1"/>
</dbReference>
<keyword evidence="6" id="KW-0472">Membrane</keyword>
<accession>A0ABV2GI35</accession>
<dbReference type="Proteomes" id="UP001549204">
    <property type="component" value="Unassembled WGS sequence"/>
</dbReference>
<comment type="caution">
    <text evidence="8">The sequence shown here is derived from an EMBL/GenBank/DDBJ whole genome shotgun (WGS) entry which is preliminary data.</text>
</comment>
<feature type="transmembrane region" description="Helical" evidence="6">
    <location>
        <begin position="23"/>
        <end position="43"/>
    </location>
</feature>
<dbReference type="InterPro" id="IPR009056">
    <property type="entry name" value="Cyt_c-like_dom"/>
</dbReference>
<evidence type="ECO:0000313" key="9">
    <source>
        <dbReference type="Proteomes" id="UP001549204"/>
    </source>
</evidence>
<evidence type="ECO:0000313" key="8">
    <source>
        <dbReference type="EMBL" id="MET3577951.1"/>
    </source>
</evidence>
<evidence type="ECO:0000256" key="3">
    <source>
        <dbReference type="ARBA" id="ARBA00023004"/>
    </source>
</evidence>
<keyword evidence="6" id="KW-0812">Transmembrane</keyword>
<feature type="compositionally biased region" description="Basic and acidic residues" evidence="5">
    <location>
        <begin position="178"/>
        <end position="188"/>
    </location>
</feature>
<reference evidence="8 9" key="1">
    <citation type="submission" date="2024-06" db="EMBL/GenBank/DDBJ databases">
        <title>Genomic Encyclopedia of Type Strains, Phase IV (KMG-IV): sequencing the most valuable type-strain genomes for metagenomic binning, comparative biology and taxonomic classification.</title>
        <authorList>
            <person name="Goeker M."/>
        </authorList>
    </citation>
    <scope>NUCLEOTIDE SEQUENCE [LARGE SCALE GENOMIC DNA]</scope>
    <source>
        <strain evidence="8 9">DSM 100022</strain>
    </source>
</reference>
<evidence type="ECO:0000256" key="2">
    <source>
        <dbReference type="ARBA" id="ARBA00022723"/>
    </source>
</evidence>
<keyword evidence="1 4" id="KW-0349">Heme</keyword>
<proteinExistence type="predicted"/>
<dbReference type="Pfam" id="PF13442">
    <property type="entry name" value="Cytochrome_CBB3"/>
    <property type="match status" value="1"/>
</dbReference>
<keyword evidence="9" id="KW-1185">Reference proteome</keyword>
<dbReference type="Gene3D" id="1.10.760.10">
    <property type="entry name" value="Cytochrome c-like domain"/>
    <property type="match status" value="1"/>
</dbReference>
<evidence type="ECO:0000256" key="5">
    <source>
        <dbReference type="SAM" id="MobiDB-lite"/>
    </source>
</evidence>
<dbReference type="EMBL" id="JBEPMC010000002">
    <property type="protein sequence ID" value="MET3577951.1"/>
    <property type="molecule type" value="Genomic_DNA"/>
</dbReference>
<organism evidence="8 9">
    <name type="scientific">Mesorhizobium robiniae</name>
    <dbReference type="NCBI Taxonomy" id="559315"/>
    <lineage>
        <taxon>Bacteria</taxon>
        <taxon>Pseudomonadati</taxon>
        <taxon>Pseudomonadota</taxon>
        <taxon>Alphaproteobacteria</taxon>
        <taxon>Hyphomicrobiales</taxon>
        <taxon>Phyllobacteriaceae</taxon>
        <taxon>Mesorhizobium</taxon>
    </lineage>
</organism>
<keyword evidence="2 4" id="KW-0479">Metal-binding</keyword>
<evidence type="ECO:0000259" key="7">
    <source>
        <dbReference type="PROSITE" id="PS51007"/>
    </source>
</evidence>
<protein>
    <submittedName>
        <fullName evidence="8">Cytochrome c oxidase cbb3-type subunit 3</fullName>
    </submittedName>
</protein>
<gene>
    <name evidence="8" type="ORF">ABID19_000968</name>
</gene>
<keyword evidence="6" id="KW-1133">Transmembrane helix</keyword>
<evidence type="ECO:0000256" key="4">
    <source>
        <dbReference type="PROSITE-ProRule" id="PRU00433"/>
    </source>
</evidence>
<dbReference type="SUPFAM" id="SSF46626">
    <property type="entry name" value="Cytochrome c"/>
    <property type="match status" value="1"/>
</dbReference>
<dbReference type="PROSITE" id="PS51007">
    <property type="entry name" value="CYTC"/>
    <property type="match status" value="1"/>
</dbReference>
<feature type="region of interest" description="Disordered" evidence="5">
    <location>
        <begin position="174"/>
        <end position="212"/>
    </location>
</feature>
<keyword evidence="3 4" id="KW-0408">Iron</keyword>
<dbReference type="InterPro" id="IPR036909">
    <property type="entry name" value="Cyt_c-like_dom_sf"/>
</dbReference>
<evidence type="ECO:0000256" key="1">
    <source>
        <dbReference type="ARBA" id="ARBA00022617"/>
    </source>
</evidence>